<dbReference type="EMBL" id="LAZR01000251">
    <property type="protein sequence ID" value="KKN79252.1"/>
    <property type="molecule type" value="Genomic_DNA"/>
</dbReference>
<name>A0A0F9TWB7_9ZZZZ</name>
<proteinExistence type="predicted"/>
<protein>
    <submittedName>
        <fullName evidence="1">Uncharacterized protein</fullName>
    </submittedName>
</protein>
<reference evidence="1" key="1">
    <citation type="journal article" date="2015" name="Nature">
        <title>Complex archaea that bridge the gap between prokaryotes and eukaryotes.</title>
        <authorList>
            <person name="Spang A."/>
            <person name="Saw J.H."/>
            <person name="Jorgensen S.L."/>
            <person name="Zaremba-Niedzwiedzka K."/>
            <person name="Martijn J."/>
            <person name="Lind A.E."/>
            <person name="van Eijk R."/>
            <person name="Schleper C."/>
            <person name="Guy L."/>
            <person name="Ettema T.J."/>
        </authorList>
    </citation>
    <scope>NUCLEOTIDE SEQUENCE</scope>
</reference>
<sequence length="97" mass="11398">MNWKKIKKCPLAYELLIASRDAPTIFYGYIRYLFDFFDENRVIMIIALDELTDKFEAWAIAPGSDGYIGTYDNRKVAEEHAILKSFQILENQLQEQQ</sequence>
<dbReference type="AlphaFoldDB" id="A0A0F9TWB7"/>
<evidence type="ECO:0000313" key="1">
    <source>
        <dbReference type="EMBL" id="KKN79252.1"/>
    </source>
</evidence>
<organism evidence="1">
    <name type="scientific">marine sediment metagenome</name>
    <dbReference type="NCBI Taxonomy" id="412755"/>
    <lineage>
        <taxon>unclassified sequences</taxon>
        <taxon>metagenomes</taxon>
        <taxon>ecological metagenomes</taxon>
    </lineage>
</organism>
<comment type="caution">
    <text evidence="1">The sequence shown here is derived from an EMBL/GenBank/DDBJ whole genome shotgun (WGS) entry which is preliminary data.</text>
</comment>
<gene>
    <name evidence="1" type="ORF">LCGC14_0342700</name>
</gene>
<accession>A0A0F9TWB7</accession>